<evidence type="ECO:0000313" key="2">
    <source>
        <dbReference type="Proteomes" id="UP000265520"/>
    </source>
</evidence>
<reference evidence="1 2" key="1">
    <citation type="journal article" date="2018" name="Front. Plant Sci.">
        <title>Red Clover (Trifolium pratense) and Zigzag Clover (T. medium) - A Picture of Genomic Similarities and Differences.</title>
        <authorList>
            <person name="Dluhosova J."/>
            <person name="Istvanek J."/>
            <person name="Nedelnik J."/>
            <person name="Repkova J."/>
        </authorList>
    </citation>
    <scope>NUCLEOTIDE SEQUENCE [LARGE SCALE GENOMIC DNA]</scope>
    <source>
        <strain evidence="2">cv. 10/8</strain>
        <tissue evidence="1">Leaf</tissue>
    </source>
</reference>
<dbReference type="Proteomes" id="UP000265520">
    <property type="component" value="Unassembled WGS sequence"/>
</dbReference>
<organism evidence="1 2">
    <name type="scientific">Trifolium medium</name>
    <dbReference type="NCBI Taxonomy" id="97028"/>
    <lineage>
        <taxon>Eukaryota</taxon>
        <taxon>Viridiplantae</taxon>
        <taxon>Streptophyta</taxon>
        <taxon>Embryophyta</taxon>
        <taxon>Tracheophyta</taxon>
        <taxon>Spermatophyta</taxon>
        <taxon>Magnoliopsida</taxon>
        <taxon>eudicotyledons</taxon>
        <taxon>Gunneridae</taxon>
        <taxon>Pentapetalae</taxon>
        <taxon>rosids</taxon>
        <taxon>fabids</taxon>
        <taxon>Fabales</taxon>
        <taxon>Fabaceae</taxon>
        <taxon>Papilionoideae</taxon>
        <taxon>50 kb inversion clade</taxon>
        <taxon>NPAAA clade</taxon>
        <taxon>Hologalegina</taxon>
        <taxon>IRL clade</taxon>
        <taxon>Trifolieae</taxon>
        <taxon>Trifolium</taxon>
    </lineage>
</organism>
<dbReference type="EMBL" id="LXQA010080406">
    <property type="protein sequence ID" value="MCI11499.1"/>
    <property type="molecule type" value="Genomic_DNA"/>
</dbReference>
<protein>
    <submittedName>
        <fullName evidence="1">Uncharacterized protein</fullName>
    </submittedName>
</protein>
<keyword evidence="2" id="KW-1185">Reference proteome</keyword>
<feature type="non-terminal residue" evidence="1">
    <location>
        <position position="10"/>
    </location>
</feature>
<accession>A0A392PJ29</accession>
<proteinExistence type="predicted"/>
<name>A0A392PJ29_9FABA</name>
<sequence>MLFSAFRSAK</sequence>
<evidence type="ECO:0000313" key="1">
    <source>
        <dbReference type="EMBL" id="MCI11499.1"/>
    </source>
</evidence>
<comment type="caution">
    <text evidence="1">The sequence shown here is derived from an EMBL/GenBank/DDBJ whole genome shotgun (WGS) entry which is preliminary data.</text>
</comment>